<proteinExistence type="predicted"/>
<name>A0ABN9F8N4_9NEOB</name>
<evidence type="ECO:0000313" key="1">
    <source>
        <dbReference type="EMBL" id="CAI9591858.1"/>
    </source>
</evidence>
<keyword evidence="2" id="KW-1185">Reference proteome</keyword>
<comment type="caution">
    <text evidence="1">The sequence shown here is derived from an EMBL/GenBank/DDBJ whole genome shotgun (WGS) entry which is preliminary data.</text>
</comment>
<dbReference type="Proteomes" id="UP001162483">
    <property type="component" value="Unassembled WGS sequence"/>
</dbReference>
<reference evidence="1" key="1">
    <citation type="submission" date="2023-05" db="EMBL/GenBank/DDBJ databases">
        <authorList>
            <person name="Stuckert A."/>
        </authorList>
    </citation>
    <scope>NUCLEOTIDE SEQUENCE</scope>
</reference>
<dbReference type="EMBL" id="CATNWA010016339">
    <property type="protein sequence ID" value="CAI9591858.1"/>
    <property type="molecule type" value="Genomic_DNA"/>
</dbReference>
<sequence>MDPQNFTRGEDGSQRNVGPEGDGLFNCMHRSCDSACQIAAECRQGICWYCATSQCSGERAAAFTGSGDSHRCPFSATSANSCCETTAACKNNL</sequence>
<organism evidence="1 2">
    <name type="scientific">Staurois parvus</name>
    <dbReference type="NCBI Taxonomy" id="386267"/>
    <lineage>
        <taxon>Eukaryota</taxon>
        <taxon>Metazoa</taxon>
        <taxon>Chordata</taxon>
        <taxon>Craniata</taxon>
        <taxon>Vertebrata</taxon>
        <taxon>Euteleostomi</taxon>
        <taxon>Amphibia</taxon>
        <taxon>Batrachia</taxon>
        <taxon>Anura</taxon>
        <taxon>Neobatrachia</taxon>
        <taxon>Ranoidea</taxon>
        <taxon>Ranidae</taxon>
        <taxon>Staurois</taxon>
    </lineage>
</organism>
<gene>
    <name evidence="1" type="ORF">SPARVUS_LOCUS11277375</name>
</gene>
<accession>A0ABN9F8N4</accession>
<evidence type="ECO:0000313" key="2">
    <source>
        <dbReference type="Proteomes" id="UP001162483"/>
    </source>
</evidence>
<protein>
    <submittedName>
        <fullName evidence="1">Uncharacterized protein</fullName>
    </submittedName>
</protein>